<accession>A0A4P2QAN3</accession>
<feature type="region of interest" description="Disordered" evidence="1">
    <location>
        <begin position="191"/>
        <end position="214"/>
    </location>
</feature>
<dbReference type="AlphaFoldDB" id="A0A4P2QAN3"/>
<organism evidence="2 3">
    <name type="scientific">Sorangium cellulosum</name>
    <name type="common">Polyangium cellulosum</name>
    <dbReference type="NCBI Taxonomy" id="56"/>
    <lineage>
        <taxon>Bacteria</taxon>
        <taxon>Pseudomonadati</taxon>
        <taxon>Myxococcota</taxon>
        <taxon>Polyangia</taxon>
        <taxon>Polyangiales</taxon>
        <taxon>Polyangiaceae</taxon>
        <taxon>Sorangium</taxon>
    </lineage>
</organism>
<name>A0A4P2QAN3_SORCE</name>
<evidence type="ECO:0000256" key="1">
    <source>
        <dbReference type="SAM" id="MobiDB-lite"/>
    </source>
</evidence>
<proteinExistence type="predicted"/>
<evidence type="ECO:0008006" key="4">
    <source>
        <dbReference type="Google" id="ProtNLM"/>
    </source>
</evidence>
<sequence>MRMLTHLEEARDLARICAQLNVHRNELAQRFALPWVLAAHPAAALRLQQIAPDFCDFAGLWLLDEQAADAELGTLEQAIDAPAVPQPPSSHLGGGPGTSELLERASVAISLGRLDEAADWLAQYDLDNPGARSNVAPRIRLGGQLHWKRGRPIEVLACFERALERCEALGDLHGKAVLLTDIARSALQRVLPPGRGPGGPRAARPAQRGCRRAWSGRAGRGPLRALVTWTSALPHEVARRPSESTRRRPILIFPQFALAWRPCSPSRSRLRPQKR</sequence>
<evidence type="ECO:0000313" key="2">
    <source>
        <dbReference type="EMBL" id="AUX26133.1"/>
    </source>
</evidence>
<evidence type="ECO:0000313" key="3">
    <source>
        <dbReference type="Proteomes" id="UP000295781"/>
    </source>
</evidence>
<protein>
    <recommendedName>
        <fullName evidence="4">MalT-like TPR region domain-containing protein</fullName>
    </recommendedName>
</protein>
<dbReference type="EMBL" id="CP012670">
    <property type="protein sequence ID" value="AUX26133.1"/>
    <property type="molecule type" value="Genomic_DNA"/>
</dbReference>
<reference evidence="2 3" key="1">
    <citation type="submission" date="2015-09" db="EMBL/GenBank/DDBJ databases">
        <title>Sorangium comparison.</title>
        <authorList>
            <person name="Zaburannyi N."/>
            <person name="Bunk B."/>
            <person name="Overmann J."/>
            <person name="Mueller R."/>
        </authorList>
    </citation>
    <scope>NUCLEOTIDE SEQUENCE [LARGE SCALE GENOMIC DNA]</scope>
    <source>
        <strain evidence="2 3">So ceGT47</strain>
    </source>
</reference>
<dbReference type="Proteomes" id="UP000295781">
    <property type="component" value="Chromosome"/>
</dbReference>
<gene>
    <name evidence="2" type="ORF">SOCEGT47_066940</name>
</gene>